<evidence type="ECO:0008006" key="4">
    <source>
        <dbReference type="Google" id="ProtNLM"/>
    </source>
</evidence>
<evidence type="ECO:0000256" key="1">
    <source>
        <dbReference type="SAM" id="SignalP"/>
    </source>
</evidence>
<organism evidence="2 3">
    <name type="scientific">Brumimicrobium oceani</name>
    <dbReference type="NCBI Taxonomy" id="2100725"/>
    <lineage>
        <taxon>Bacteria</taxon>
        <taxon>Pseudomonadati</taxon>
        <taxon>Bacteroidota</taxon>
        <taxon>Flavobacteriia</taxon>
        <taxon>Flavobacteriales</taxon>
        <taxon>Crocinitomicaceae</taxon>
        <taxon>Brumimicrobium</taxon>
    </lineage>
</organism>
<sequence length="212" mass="23529">MKKLIVLSIILVTGFTTQAQVDFAPKSSFKVEVGLPNNASNFAFRDLMQGLVVVTPSFQHTLDNTLTFAVGLRYGFFNVNEFKNNIDMTGGVHLAGVFGKIGQEKFYGNFGIDYGIRFGYSANIFDTNINEVKLGKPLVEDAAFIEPTLGLSLMATERTSFRLALGYAIHDFVFSPNQMGMEKFSGIKDSKLDSRTSYFTIGFGYSYYFGVQ</sequence>
<gene>
    <name evidence="2" type="ORF">DIT68_04685</name>
</gene>
<evidence type="ECO:0000313" key="3">
    <source>
        <dbReference type="Proteomes" id="UP000245370"/>
    </source>
</evidence>
<protein>
    <recommendedName>
        <fullName evidence="4">Outer membrane protein beta-barrel domain-containing protein</fullName>
    </recommendedName>
</protein>
<feature type="signal peptide" evidence="1">
    <location>
        <begin position="1"/>
        <end position="19"/>
    </location>
</feature>
<evidence type="ECO:0000313" key="2">
    <source>
        <dbReference type="EMBL" id="PWH86537.1"/>
    </source>
</evidence>
<dbReference type="OrthoDB" id="1467359at2"/>
<dbReference type="EMBL" id="QFRJ01000002">
    <property type="protein sequence ID" value="PWH86537.1"/>
    <property type="molecule type" value="Genomic_DNA"/>
</dbReference>
<accession>A0A2U2XFK7</accession>
<reference evidence="2 3" key="2">
    <citation type="submission" date="2018-05" db="EMBL/GenBank/DDBJ databases">
        <authorList>
            <person name="Lanie J.A."/>
            <person name="Ng W.-L."/>
            <person name="Kazmierczak K.M."/>
            <person name="Andrzejewski T.M."/>
            <person name="Davidsen T.M."/>
            <person name="Wayne K.J."/>
            <person name="Tettelin H."/>
            <person name="Glass J.I."/>
            <person name="Rusch D."/>
            <person name="Podicherti R."/>
            <person name="Tsui H.-C.T."/>
            <person name="Winkler M.E."/>
        </authorList>
    </citation>
    <scope>NUCLEOTIDE SEQUENCE [LARGE SCALE GENOMIC DNA]</scope>
    <source>
        <strain evidence="2 3">C305</strain>
    </source>
</reference>
<dbReference type="AlphaFoldDB" id="A0A2U2XFK7"/>
<name>A0A2U2XFK7_9FLAO</name>
<proteinExistence type="predicted"/>
<dbReference type="RefSeq" id="WP_109358649.1">
    <property type="nucleotide sequence ID" value="NZ_QFRJ01000002.1"/>
</dbReference>
<reference evidence="2 3" key="1">
    <citation type="submission" date="2018-05" db="EMBL/GenBank/DDBJ databases">
        <title>Brumimicrobium oceani sp. nov., isolated from coastal sediment.</title>
        <authorList>
            <person name="Kou Y."/>
        </authorList>
    </citation>
    <scope>NUCLEOTIDE SEQUENCE [LARGE SCALE GENOMIC DNA]</scope>
    <source>
        <strain evidence="2 3">C305</strain>
    </source>
</reference>
<keyword evidence="1" id="KW-0732">Signal</keyword>
<feature type="chain" id="PRO_5015744314" description="Outer membrane protein beta-barrel domain-containing protein" evidence="1">
    <location>
        <begin position="20"/>
        <end position="212"/>
    </location>
</feature>
<dbReference type="Proteomes" id="UP000245370">
    <property type="component" value="Unassembled WGS sequence"/>
</dbReference>
<comment type="caution">
    <text evidence="2">The sequence shown here is derived from an EMBL/GenBank/DDBJ whole genome shotgun (WGS) entry which is preliminary data.</text>
</comment>
<keyword evidence="3" id="KW-1185">Reference proteome</keyword>